<comment type="subunit">
    <text evidence="4">Homohexamer; trimer of dimers.</text>
</comment>
<dbReference type="RefSeq" id="WP_006348368.1">
    <property type="nucleotide sequence ID" value="NZ_CP029159.1"/>
</dbReference>
<evidence type="ECO:0000259" key="5">
    <source>
        <dbReference type="PROSITE" id="PS51186"/>
    </source>
</evidence>
<dbReference type="SUPFAM" id="SSF55718">
    <property type="entry name" value="SCP-like"/>
    <property type="match status" value="1"/>
</dbReference>
<feature type="active site" description="Proton acceptor; via carboxylate" evidence="4">
    <location>
        <position position="435"/>
    </location>
</feature>
<dbReference type="SUPFAM" id="SSF55729">
    <property type="entry name" value="Acyl-CoA N-acyltransferases (Nat)"/>
    <property type="match status" value="1"/>
</dbReference>
<evidence type="ECO:0000256" key="1">
    <source>
        <dbReference type="ARBA" id="ARBA00009213"/>
    </source>
</evidence>
<proteinExistence type="inferred from homology"/>
<dbReference type="InterPro" id="IPR041380">
    <property type="entry name" value="Acetyltransf_17"/>
</dbReference>
<dbReference type="EMBL" id="CP029159">
    <property type="protein sequence ID" value="QKM68997.1"/>
    <property type="molecule type" value="Genomic_DNA"/>
</dbReference>
<evidence type="ECO:0000313" key="6">
    <source>
        <dbReference type="EMBL" id="QKM68997.1"/>
    </source>
</evidence>
<dbReference type="InterPro" id="IPR016181">
    <property type="entry name" value="Acyl_CoA_acyltransferase"/>
</dbReference>
<dbReference type="Pfam" id="PF17668">
    <property type="entry name" value="Acetyltransf_17"/>
    <property type="match status" value="1"/>
</dbReference>
<reference evidence="6 7" key="1">
    <citation type="journal article" date="2012" name="J. Bacteriol.">
        <title>Draft genome of Streptomyces tsukubaensis NRRL 18488, the producer of the clinically important immunosuppressant tacrolimus (FK506).</title>
        <authorList>
            <person name="Barreiro C."/>
            <person name="Prieto C."/>
            <person name="Sola-Landa A."/>
            <person name="Solera E."/>
            <person name="Martinez-Castro M."/>
            <person name="Perez-Redondo R."/>
            <person name="Garcia-Estrada C."/>
            <person name="Aparicio J.F."/>
            <person name="Fernandez-Martinez L.T."/>
            <person name="Santos-Aberturas J."/>
            <person name="Salehi-Najafabadi Z."/>
            <person name="Rodriguez-Garcia A."/>
            <person name="Tauch A."/>
            <person name="Martin J.F."/>
        </authorList>
    </citation>
    <scope>NUCLEOTIDE SEQUENCE [LARGE SCALE GENOMIC DNA]</scope>
    <source>
        <strain evidence="7">DSM 42081 / NBRC 108919 / NRRL 18488 / 9993</strain>
    </source>
</reference>
<dbReference type="GO" id="GO:0030649">
    <property type="term" value="P:aminoglycoside antibiotic catabolic process"/>
    <property type="evidence" value="ECO:0007669"/>
    <property type="project" value="TreeGrafter"/>
</dbReference>
<keyword evidence="3 4" id="KW-0012">Acyltransferase</keyword>
<dbReference type="Gene3D" id="3.40.630.30">
    <property type="match status" value="2"/>
</dbReference>
<dbReference type="Gene3D" id="3.30.1050.10">
    <property type="entry name" value="SCP2 sterol-binding domain"/>
    <property type="match status" value="1"/>
</dbReference>
<dbReference type="InterPro" id="IPR000182">
    <property type="entry name" value="GNAT_dom"/>
</dbReference>
<dbReference type="InterPro" id="IPR022902">
    <property type="entry name" value="NAcTrfase_Eis"/>
</dbReference>
<feature type="binding site" evidence="4">
    <location>
        <begin position="112"/>
        <end position="117"/>
    </location>
    <ligand>
        <name>acetyl-CoA</name>
        <dbReference type="ChEBI" id="CHEBI:57288"/>
    </ligand>
</feature>
<gene>
    <name evidence="6" type="ORF">STSU_019360</name>
</gene>
<accession>I2N154</accession>
<dbReference type="NCBIfam" id="NF002367">
    <property type="entry name" value="PRK01346.1-4"/>
    <property type="match status" value="1"/>
</dbReference>
<dbReference type="PROSITE" id="PS51186">
    <property type="entry name" value="GNAT"/>
    <property type="match status" value="1"/>
</dbReference>
<dbReference type="HAMAP" id="MF_01812">
    <property type="entry name" value="Eis"/>
    <property type="match status" value="1"/>
</dbReference>
<dbReference type="AlphaFoldDB" id="I2N154"/>
<dbReference type="PANTHER" id="PTHR37817:SF1">
    <property type="entry name" value="N-ACETYLTRANSFERASE EIS"/>
    <property type="match status" value="1"/>
</dbReference>
<evidence type="ECO:0000256" key="2">
    <source>
        <dbReference type="ARBA" id="ARBA00022679"/>
    </source>
</evidence>
<dbReference type="Proteomes" id="UP000005940">
    <property type="component" value="Chromosome"/>
</dbReference>
<name>I2N154_STRT9</name>
<dbReference type="Pfam" id="PF13530">
    <property type="entry name" value="SCP2_2"/>
    <property type="match status" value="1"/>
</dbReference>
<keyword evidence="2 4" id="KW-0808">Transferase</keyword>
<keyword evidence="7" id="KW-1185">Reference proteome</keyword>
<evidence type="ECO:0000256" key="4">
    <source>
        <dbReference type="HAMAP-Rule" id="MF_01812"/>
    </source>
</evidence>
<dbReference type="InterPro" id="IPR036527">
    <property type="entry name" value="SCP2_sterol-bd_dom_sf"/>
</dbReference>
<feature type="binding site" evidence="4">
    <location>
        <begin position="104"/>
        <end position="106"/>
    </location>
    <ligand>
        <name>acetyl-CoA</name>
        <dbReference type="ChEBI" id="CHEBI:57288"/>
    </ligand>
</feature>
<comment type="caution">
    <text evidence="4">Lacks conserved residue(s) required for the propagation of feature annotation.</text>
</comment>
<evidence type="ECO:0000256" key="3">
    <source>
        <dbReference type="ARBA" id="ARBA00023315"/>
    </source>
</evidence>
<protein>
    <submittedName>
        <fullName evidence="6">GNAT family N-acetyltransferase</fullName>
    </submittedName>
</protein>
<feature type="active site" description="Proton donor" evidence="4">
    <location>
        <position position="145"/>
    </location>
</feature>
<evidence type="ECO:0000313" key="7">
    <source>
        <dbReference type="Proteomes" id="UP000005940"/>
    </source>
</evidence>
<feature type="domain" description="N-acetyltransferase" evidence="5">
    <location>
        <begin position="24"/>
        <end position="188"/>
    </location>
</feature>
<organism evidence="6 7">
    <name type="scientific">Streptomyces tsukubensis (strain DSM 42081 / NBRC 108919 / NRRL 18488 / 9993)</name>
    <dbReference type="NCBI Taxonomy" id="1114943"/>
    <lineage>
        <taxon>Bacteria</taxon>
        <taxon>Bacillati</taxon>
        <taxon>Actinomycetota</taxon>
        <taxon>Actinomycetes</taxon>
        <taxon>Kitasatosporales</taxon>
        <taxon>Streptomycetaceae</taxon>
        <taxon>Streptomyces</taxon>
    </lineage>
</organism>
<dbReference type="GO" id="GO:0034069">
    <property type="term" value="F:aminoglycoside N-acetyltransferase activity"/>
    <property type="evidence" value="ECO:0007669"/>
    <property type="project" value="TreeGrafter"/>
</dbReference>
<comment type="similarity">
    <text evidence="1 4">Belongs to the acetyltransferase Eis family.</text>
</comment>
<dbReference type="Pfam" id="PF13527">
    <property type="entry name" value="Acetyltransf_9"/>
    <property type="match status" value="1"/>
</dbReference>
<dbReference type="PANTHER" id="PTHR37817">
    <property type="entry name" value="N-ACETYLTRANSFERASE EIS"/>
    <property type="match status" value="1"/>
</dbReference>
<sequence>MTLDHAAPAASGTARPPAPSRSDIEIRPLTEAGIPDWLRAVGVGFMQAPSVSDAELEGRRGGIDPERALGAYDGDTCVATYRTFDQQLSLPGGGVLASSAVTNVTVSATHRRRGLLSRLMTADLAAAKERGYALSTLISAEYPIYGRFGFGPATRSAVWSVDLTRTGLGGRPSGPRDGGRVEMVPLDEIRKIGPELHARFFAGQPGAVSRDDRWWDLETGRITVPSREWKEPFWAAYRTASGELEGLVAYATDRKWDDSKQPGGTVTVQHLFTVSPAAERALWEYVCSLDWTSRVRSGERAPDSLLPDLFPDPRAARIHVDVDMLWVRILDTVRALEARGYEGEGALVLDVTDALGLAGGRFLLEAGPQGARCVPTDAPAELSLDVRELGACYLGDASPLRLAALGAVREERPGAAATAERLFRTARRPWCPDIF</sequence>
<dbReference type="InterPro" id="IPR025559">
    <property type="entry name" value="Eis_dom"/>
</dbReference>
<dbReference type="InterPro" id="IPR051554">
    <property type="entry name" value="Acetyltransferase_Eis"/>
</dbReference>